<evidence type="ECO:0000256" key="1">
    <source>
        <dbReference type="ARBA" id="ARBA00004127"/>
    </source>
</evidence>
<keyword evidence="5 6" id="KW-0472">Membrane</keyword>
<feature type="domain" description="Major facilitator superfamily (MFS) profile" evidence="7">
    <location>
        <begin position="11"/>
        <end position="460"/>
    </location>
</feature>
<evidence type="ECO:0000259" key="7">
    <source>
        <dbReference type="PROSITE" id="PS50850"/>
    </source>
</evidence>
<dbReference type="Pfam" id="PF07690">
    <property type="entry name" value="MFS_1"/>
    <property type="match status" value="2"/>
</dbReference>
<dbReference type="Proteomes" id="UP000783686">
    <property type="component" value="Unassembled WGS sequence"/>
</dbReference>
<feature type="transmembrane region" description="Helical" evidence="6">
    <location>
        <begin position="437"/>
        <end position="457"/>
    </location>
</feature>
<protein>
    <recommendedName>
        <fullName evidence="7">Major facilitator superfamily (MFS) profile domain-containing protein</fullName>
    </recommendedName>
</protein>
<feature type="transmembrane region" description="Helical" evidence="6">
    <location>
        <begin position="410"/>
        <end position="431"/>
    </location>
</feature>
<evidence type="ECO:0000256" key="5">
    <source>
        <dbReference type="ARBA" id="ARBA00023136"/>
    </source>
</evidence>
<reference evidence="8" key="1">
    <citation type="submission" date="2020-09" db="EMBL/GenBank/DDBJ databases">
        <authorList>
            <person name="Kikuchi T."/>
        </authorList>
    </citation>
    <scope>NUCLEOTIDE SEQUENCE</scope>
    <source>
        <strain evidence="8">SH1</strain>
    </source>
</reference>
<evidence type="ECO:0000256" key="2">
    <source>
        <dbReference type="ARBA" id="ARBA00022448"/>
    </source>
</evidence>
<dbReference type="EMBL" id="CAJFDH010000006">
    <property type="protein sequence ID" value="CAD5230971.1"/>
    <property type="molecule type" value="Genomic_DNA"/>
</dbReference>
<feature type="transmembrane region" description="Helical" evidence="6">
    <location>
        <begin position="104"/>
        <end position="130"/>
    </location>
</feature>
<dbReference type="GO" id="GO:0012505">
    <property type="term" value="C:endomembrane system"/>
    <property type="evidence" value="ECO:0007669"/>
    <property type="project" value="UniProtKB-SubCell"/>
</dbReference>
<dbReference type="InterPro" id="IPR011701">
    <property type="entry name" value="MFS"/>
</dbReference>
<keyword evidence="4 6" id="KW-1133">Transmembrane helix</keyword>
<evidence type="ECO:0000256" key="4">
    <source>
        <dbReference type="ARBA" id="ARBA00022989"/>
    </source>
</evidence>
<comment type="subcellular location">
    <subcellularLocation>
        <location evidence="1">Endomembrane system</location>
        <topology evidence="1">Multi-pass membrane protein</topology>
    </subcellularLocation>
</comment>
<feature type="transmembrane region" description="Helical" evidence="6">
    <location>
        <begin position="184"/>
        <end position="205"/>
    </location>
</feature>
<feature type="transmembrane region" description="Helical" evidence="6">
    <location>
        <begin position="12"/>
        <end position="34"/>
    </location>
</feature>
<evidence type="ECO:0000256" key="3">
    <source>
        <dbReference type="ARBA" id="ARBA00022692"/>
    </source>
</evidence>
<name>A0A811LUE7_9BILA</name>
<dbReference type="PROSITE" id="PS50850">
    <property type="entry name" value="MFS"/>
    <property type="match status" value="1"/>
</dbReference>
<keyword evidence="3 6" id="KW-0812">Transmembrane</keyword>
<evidence type="ECO:0000313" key="8">
    <source>
        <dbReference type="EMBL" id="CAD5230971.1"/>
    </source>
</evidence>
<sequence length="507" mass="56395">MIGPKPTPWASIWAATGFAFFASVQFSIYFGSTYPYLQSLDPHSTVNFYGLVVSSYSLGQTVGAPIIGWWSSRLDSIKIPITLCLIVSFIGNLIYILAQLSSNYAKYFLLVARFVVGIGSCNISILKGYSAMASNSKDRSRAIALLTGGISLGATTGPLMQSAFSPIGEKGWQVVGNVYLNMYTSPAFVACAVNLIGTVYLWVVFKEIYAGLAPSVIKKNKNKPKSLDEPLLPSYDKPAMVLCCLTLFAQRFTFTNIETLASPLSIIMFSWSNEETVKYIGLAHGALSFCAFLVYLLFFVGKLDKFINNRNQTIFALIGLIIFHFTTFSWPFFGDKLNTYDSDVTPNITSPGCDIAKYDWCTKVNTVNPWLFYLSYIVFIGICFPSISITINTLFSKIIGPRHMGTEQGLMYMTGGIARLLGPLIISNLYSEFGPRSAWLLEIAVLIVIILAWCLMYKRMVPLVVPLEVWSSFRSKKSRNSVLTVMEEEEIEDLNRRRSRVISISGE</sequence>
<dbReference type="InterPro" id="IPR051068">
    <property type="entry name" value="MFS_Domain-Containing_Protein"/>
</dbReference>
<dbReference type="AlphaFoldDB" id="A0A811LUE7"/>
<feature type="transmembrane region" description="Helical" evidence="6">
    <location>
        <begin position="370"/>
        <end position="389"/>
    </location>
</feature>
<accession>A0A811LUE7</accession>
<organism evidence="8 9">
    <name type="scientific">Bursaphelenchus okinawaensis</name>
    <dbReference type="NCBI Taxonomy" id="465554"/>
    <lineage>
        <taxon>Eukaryota</taxon>
        <taxon>Metazoa</taxon>
        <taxon>Ecdysozoa</taxon>
        <taxon>Nematoda</taxon>
        <taxon>Chromadorea</taxon>
        <taxon>Rhabditida</taxon>
        <taxon>Tylenchina</taxon>
        <taxon>Tylenchomorpha</taxon>
        <taxon>Aphelenchoidea</taxon>
        <taxon>Aphelenchoididae</taxon>
        <taxon>Bursaphelenchus</taxon>
    </lineage>
</organism>
<dbReference type="InterPro" id="IPR036259">
    <property type="entry name" value="MFS_trans_sf"/>
</dbReference>
<dbReference type="InterPro" id="IPR020846">
    <property type="entry name" value="MFS_dom"/>
</dbReference>
<dbReference type="EMBL" id="CAJFCW020000006">
    <property type="protein sequence ID" value="CAG9128236.1"/>
    <property type="molecule type" value="Genomic_DNA"/>
</dbReference>
<dbReference type="GO" id="GO:0005765">
    <property type="term" value="C:lysosomal membrane"/>
    <property type="evidence" value="ECO:0007669"/>
    <property type="project" value="TreeGrafter"/>
</dbReference>
<feature type="transmembrane region" description="Helical" evidence="6">
    <location>
        <begin position="79"/>
        <end position="98"/>
    </location>
</feature>
<dbReference type="GO" id="GO:0022857">
    <property type="term" value="F:transmembrane transporter activity"/>
    <property type="evidence" value="ECO:0007669"/>
    <property type="project" value="InterPro"/>
</dbReference>
<feature type="transmembrane region" description="Helical" evidence="6">
    <location>
        <begin position="46"/>
        <end position="67"/>
    </location>
</feature>
<keyword evidence="2" id="KW-0813">Transport</keyword>
<evidence type="ECO:0000256" key="6">
    <source>
        <dbReference type="SAM" id="Phobius"/>
    </source>
</evidence>
<dbReference type="OrthoDB" id="370281at2759"/>
<dbReference type="PANTHER" id="PTHR23510">
    <property type="entry name" value="INNER MEMBRANE TRANSPORT PROTEIN YAJR"/>
    <property type="match status" value="1"/>
</dbReference>
<keyword evidence="9" id="KW-1185">Reference proteome</keyword>
<dbReference type="CDD" id="cd17326">
    <property type="entry name" value="MFS_MFSD8"/>
    <property type="match status" value="1"/>
</dbReference>
<gene>
    <name evidence="8" type="ORF">BOKJ2_LOCUS14408</name>
</gene>
<proteinExistence type="predicted"/>
<dbReference type="Proteomes" id="UP000614601">
    <property type="component" value="Unassembled WGS sequence"/>
</dbReference>
<dbReference type="PANTHER" id="PTHR23510:SF3">
    <property type="entry name" value="MAJOR FACILITATOR SUPERFAMILY DOMAIN-CONTAINING PROTEIN 8"/>
    <property type="match status" value="1"/>
</dbReference>
<feature type="transmembrane region" description="Helical" evidence="6">
    <location>
        <begin position="142"/>
        <end position="164"/>
    </location>
</feature>
<dbReference type="Gene3D" id="1.20.1250.20">
    <property type="entry name" value="MFS general substrate transporter like domains"/>
    <property type="match status" value="1"/>
</dbReference>
<comment type="caution">
    <text evidence="8">The sequence shown here is derived from an EMBL/GenBank/DDBJ whole genome shotgun (WGS) entry which is preliminary data.</text>
</comment>
<feature type="transmembrane region" description="Helical" evidence="6">
    <location>
        <begin position="277"/>
        <end position="301"/>
    </location>
</feature>
<feature type="transmembrane region" description="Helical" evidence="6">
    <location>
        <begin position="313"/>
        <end position="333"/>
    </location>
</feature>
<evidence type="ECO:0000313" key="9">
    <source>
        <dbReference type="Proteomes" id="UP000614601"/>
    </source>
</evidence>
<dbReference type="SUPFAM" id="SSF103473">
    <property type="entry name" value="MFS general substrate transporter"/>
    <property type="match status" value="1"/>
</dbReference>